<proteinExistence type="predicted"/>
<dbReference type="Proteomes" id="UP000275401">
    <property type="component" value="Unassembled WGS sequence"/>
</dbReference>
<keyword evidence="3" id="KW-1185">Reference proteome</keyword>
<evidence type="ECO:0000313" key="3">
    <source>
        <dbReference type="Proteomes" id="UP000275401"/>
    </source>
</evidence>
<reference evidence="2 3" key="1">
    <citation type="submission" date="2018-11" db="EMBL/GenBank/DDBJ databases">
        <title>The Potential of Streptomyces as Biocontrol Agents against the Tomato grey mould, Botrytis cinerea (Gray mold) Frontiers in Microbiology.</title>
        <authorList>
            <person name="Li D."/>
        </authorList>
    </citation>
    <scope>NUCLEOTIDE SEQUENCE [LARGE SCALE GENOMIC DNA]</scope>
    <source>
        <strain evidence="2 3">NEAU-LD23</strain>
    </source>
</reference>
<organism evidence="2 3">
    <name type="scientific">Streptomyces botrytidirepellens</name>
    <dbReference type="NCBI Taxonomy" id="2486417"/>
    <lineage>
        <taxon>Bacteria</taxon>
        <taxon>Bacillati</taxon>
        <taxon>Actinomycetota</taxon>
        <taxon>Actinomycetes</taxon>
        <taxon>Kitasatosporales</taxon>
        <taxon>Streptomycetaceae</taxon>
        <taxon>Streptomyces</taxon>
    </lineage>
</organism>
<comment type="caution">
    <text evidence="2">The sequence shown here is derived from an EMBL/GenBank/DDBJ whole genome shotgun (WGS) entry which is preliminary data.</text>
</comment>
<feature type="compositionally biased region" description="Polar residues" evidence="1">
    <location>
        <begin position="1"/>
        <end position="14"/>
    </location>
</feature>
<gene>
    <name evidence="2" type="ORF">EEJ42_36355</name>
</gene>
<name>A0A3M8TY08_9ACTN</name>
<dbReference type="EMBL" id="RIBZ01000703">
    <property type="protein sequence ID" value="RNF98359.1"/>
    <property type="molecule type" value="Genomic_DNA"/>
</dbReference>
<dbReference type="AlphaFoldDB" id="A0A3M8TY08"/>
<sequence>MSRTARASSSAKNTGTHKRTTTTSTTTSTSTATQTAAFDARALTEGQFDELVHRLIGPLTRLLRTEFRLDRERIGKLRDPRR</sequence>
<feature type="compositionally biased region" description="Low complexity" evidence="1">
    <location>
        <begin position="21"/>
        <end position="34"/>
    </location>
</feature>
<protein>
    <submittedName>
        <fullName evidence="2">Uncharacterized protein</fullName>
    </submittedName>
</protein>
<evidence type="ECO:0000313" key="2">
    <source>
        <dbReference type="EMBL" id="RNF98359.1"/>
    </source>
</evidence>
<accession>A0A3M8TY08</accession>
<evidence type="ECO:0000256" key="1">
    <source>
        <dbReference type="SAM" id="MobiDB-lite"/>
    </source>
</evidence>
<feature type="region of interest" description="Disordered" evidence="1">
    <location>
        <begin position="1"/>
        <end position="34"/>
    </location>
</feature>
<dbReference type="RefSeq" id="WP_123106464.1">
    <property type="nucleotide sequence ID" value="NZ_RIBZ01000703.1"/>
</dbReference>